<dbReference type="InterPro" id="IPR042213">
    <property type="entry name" value="NBD_C_sf"/>
</dbReference>
<dbReference type="GO" id="GO:0016301">
    <property type="term" value="F:kinase activity"/>
    <property type="evidence" value="ECO:0007669"/>
    <property type="project" value="UniProtKB-KW"/>
</dbReference>
<evidence type="ECO:0000256" key="4">
    <source>
        <dbReference type="ARBA" id="ARBA00022777"/>
    </source>
</evidence>
<dbReference type="Pfam" id="PF07005">
    <property type="entry name" value="SBD_N"/>
    <property type="match status" value="1"/>
</dbReference>
<dbReference type="RefSeq" id="WP_188497599.1">
    <property type="nucleotide sequence ID" value="NZ_BMFV01000017.1"/>
</dbReference>
<dbReference type="SUPFAM" id="SSF142764">
    <property type="entry name" value="YgbK-like"/>
    <property type="match status" value="1"/>
</dbReference>
<dbReference type="InterPro" id="IPR010737">
    <property type="entry name" value="4-carb_acid_sugar_kinase_N"/>
</dbReference>
<name>A0A8J2ZXC1_9BACL</name>
<sequence>MQSETNHENNKLILSFYGDDFTGSTDAMESLTINGLPTVLFLEVPDQSVLSRFPYIKCIGIAGNSRVMSPEEMQQELPTIFTSLKALGSDYVHYKVCSTFDSSKTIGNIATVLKIGQDVFDARSPVPIFVASPDLKRYTLFGNHFAAMGDTVYRLDKHPVMSRHPITPMSEADLRLVLQEQGLSEQIELMSIVDLDQSMEALQETYQQKVSEASEAVLFDASRKEHVDKVGELLSVSKKPENPLFVIGSSGVGHAIAATQQPLSAKEEASSERPSFKKVDQLLVVSGSCSPVTEQQLQWALNNGFEGMHLTLQEVIQKGQDAMQSIVEKATEIVNRGKNLIIYTALGPDDPSIKENQQEMIASGASISDSSKILGSYLGDVAKRIVQETGIERLVVAGGDTSSYATRQLGIYALEMVTSISPGAPLCRCYSHDPRLDGLELSLKGGQFGSVDYFGKVLRCAPSVTVG</sequence>
<keyword evidence="3" id="KW-0547">Nucleotide-binding</keyword>
<feature type="domain" description="Four-carbon acid sugar kinase nucleotide binding" evidence="8">
    <location>
        <begin position="283"/>
        <end position="454"/>
    </location>
</feature>
<dbReference type="InterPro" id="IPR037051">
    <property type="entry name" value="4-carb_acid_sugar_kinase_N_sf"/>
</dbReference>
<dbReference type="Pfam" id="PF17042">
    <property type="entry name" value="NBD_C"/>
    <property type="match status" value="1"/>
</dbReference>
<dbReference type="GO" id="GO:0005524">
    <property type="term" value="F:ATP binding"/>
    <property type="evidence" value="ECO:0007669"/>
    <property type="project" value="UniProtKB-KW"/>
</dbReference>
<evidence type="ECO:0000313" key="10">
    <source>
        <dbReference type="Proteomes" id="UP000656813"/>
    </source>
</evidence>
<reference evidence="9" key="2">
    <citation type="submission" date="2020-09" db="EMBL/GenBank/DDBJ databases">
        <authorList>
            <person name="Sun Q."/>
            <person name="Zhou Y."/>
        </authorList>
    </citation>
    <scope>NUCLEOTIDE SEQUENCE</scope>
    <source>
        <strain evidence="9">CGMCC 1.12777</strain>
    </source>
</reference>
<protein>
    <recommendedName>
        <fullName evidence="11">Four-carbon acid sugar kinase family protein</fullName>
    </recommendedName>
</protein>
<evidence type="ECO:0000256" key="3">
    <source>
        <dbReference type="ARBA" id="ARBA00022741"/>
    </source>
</evidence>
<evidence type="ECO:0000256" key="1">
    <source>
        <dbReference type="ARBA" id="ARBA00005715"/>
    </source>
</evidence>
<accession>A0A8J2ZXC1</accession>
<evidence type="ECO:0000256" key="2">
    <source>
        <dbReference type="ARBA" id="ARBA00022679"/>
    </source>
</evidence>
<evidence type="ECO:0000313" key="9">
    <source>
        <dbReference type="EMBL" id="GGH83258.1"/>
    </source>
</evidence>
<comment type="similarity">
    <text evidence="1">Belongs to the four-carbon acid sugar kinase family.</text>
</comment>
<dbReference type="InterPro" id="IPR031475">
    <property type="entry name" value="NBD_C"/>
</dbReference>
<keyword evidence="4" id="KW-0418">Kinase</keyword>
<evidence type="ECO:0008006" key="11">
    <source>
        <dbReference type="Google" id="ProtNLM"/>
    </source>
</evidence>
<dbReference type="Proteomes" id="UP000656813">
    <property type="component" value="Unassembled WGS sequence"/>
</dbReference>
<keyword evidence="10" id="KW-1185">Reference proteome</keyword>
<gene>
    <name evidence="9" type="ORF">GCM10007096_23860</name>
</gene>
<keyword evidence="6" id="KW-0119">Carbohydrate metabolism</keyword>
<evidence type="ECO:0000256" key="6">
    <source>
        <dbReference type="ARBA" id="ARBA00023277"/>
    </source>
</evidence>
<dbReference type="Gene3D" id="3.40.980.20">
    <property type="entry name" value="Four-carbon acid sugar kinase, nucleotide binding domain"/>
    <property type="match status" value="1"/>
</dbReference>
<evidence type="ECO:0000259" key="8">
    <source>
        <dbReference type="Pfam" id="PF17042"/>
    </source>
</evidence>
<evidence type="ECO:0000259" key="7">
    <source>
        <dbReference type="Pfam" id="PF07005"/>
    </source>
</evidence>
<organism evidence="9 10">
    <name type="scientific">Pullulanibacillus pueri</name>
    <dbReference type="NCBI Taxonomy" id="1437324"/>
    <lineage>
        <taxon>Bacteria</taxon>
        <taxon>Bacillati</taxon>
        <taxon>Bacillota</taxon>
        <taxon>Bacilli</taxon>
        <taxon>Bacillales</taxon>
        <taxon>Sporolactobacillaceae</taxon>
        <taxon>Pullulanibacillus</taxon>
    </lineage>
</organism>
<feature type="domain" description="Four-carbon acid sugar kinase N-terminal" evidence="7">
    <location>
        <begin position="15"/>
        <end position="255"/>
    </location>
</feature>
<dbReference type="AlphaFoldDB" id="A0A8J2ZXC1"/>
<keyword evidence="2" id="KW-0808">Transferase</keyword>
<reference evidence="9" key="1">
    <citation type="journal article" date="2014" name="Int. J. Syst. Evol. Microbiol.">
        <title>Complete genome sequence of Corynebacterium casei LMG S-19264T (=DSM 44701T), isolated from a smear-ripened cheese.</title>
        <authorList>
            <consortium name="US DOE Joint Genome Institute (JGI-PGF)"/>
            <person name="Walter F."/>
            <person name="Albersmeier A."/>
            <person name="Kalinowski J."/>
            <person name="Ruckert C."/>
        </authorList>
    </citation>
    <scope>NUCLEOTIDE SEQUENCE</scope>
    <source>
        <strain evidence="9">CGMCC 1.12777</strain>
    </source>
</reference>
<dbReference type="Gene3D" id="3.40.50.10840">
    <property type="entry name" value="Putative sugar-binding, N-terminal domain"/>
    <property type="match status" value="1"/>
</dbReference>
<dbReference type="EMBL" id="BMFV01000017">
    <property type="protein sequence ID" value="GGH83258.1"/>
    <property type="molecule type" value="Genomic_DNA"/>
</dbReference>
<evidence type="ECO:0000256" key="5">
    <source>
        <dbReference type="ARBA" id="ARBA00022840"/>
    </source>
</evidence>
<proteinExistence type="inferred from homology"/>
<keyword evidence="5" id="KW-0067">ATP-binding</keyword>
<comment type="caution">
    <text evidence="9">The sequence shown here is derived from an EMBL/GenBank/DDBJ whole genome shotgun (WGS) entry which is preliminary data.</text>
</comment>